<organism evidence="6 7">
    <name type="scientific">Dyella soli</name>
    <dbReference type="NCBI Taxonomy" id="522319"/>
    <lineage>
        <taxon>Bacteria</taxon>
        <taxon>Pseudomonadati</taxon>
        <taxon>Pseudomonadota</taxon>
        <taxon>Gammaproteobacteria</taxon>
        <taxon>Lysobacterales</taxon>
        <taxon>Rhodanobacteraceae</taxon>
        <taxon>Dyella</taxon>
    </lineage>
</organism>
<dbReference type="PANTHER" id="PTHR45138">
    <property type="entry name" value="REGULATORY COMPONENTS OF SENSORY TRANSDUCTION SYSTEM"/>
    <property type="match status" value="1"/>
</dbReference>
<dbReference type="InterPro" id="IPR000160">
    <property type="entry name" value="GGDEF_dom"/>
</dbReference>
<dbReference type="AlphaFoldDB" id="A0A4V2NL44"/>
<keyword evidence="4" id="KW-0472">Membrane</keyword>
<dbReference type="FunFam" id="3.30.70.270:FF:000001">
    <property type="entry name" value="Diguanylate cyclase domain protein"/>
    <property type="match status" value="1"/>
</dbReference>
<dbReference type="Gene3D" id="3.30.70.270">
    <property type="match status" value="1"/>
</dbReference>
<feature type="domain" description="GGDEF" evidence="5">
    <location>
        <begin position="425"/>
        <end position="558"/>
    </location>
</feature>
<dbReference type="GO" id="GO:0052621">
    <property type="term" value="F:diguanylate cyclase activity"/>
    <property type="evidence" value="ECO:0007669"/>
    <property type="project" value="UniProtKB-EC"/>
</dbReference>
<proteinExistence type="predicted"/>
<dbReference type="InterPro" id="IPR050469">
    <property type="entry name" value="Diguanylate_Cyclase"/>
</dbReference>
<dbReference type="EC" id="2.7.7.65" evidence="2"/>
<dbReference type="SUPFAM" id="SSF55073">
    <property type="entry name" value="Nucleotide cyclase"/>
    <property type="match status" value="1"/>
</dbReference>
<comment type="caution">
    <text evidence="6">The sequence shown here is derived from an EMBL/GenBank/DDBJ whole genome shotgun (WGS) entry which is preliminary data.</text>
</comment>
<evidence type="ECO:0000256" key="1">
    <source>
        <dbReference type="ARBA" id="ARBA00001946"/>
    </source>
</evidence>
<keyword evidence="4" id="KW-1133">Transmembrane helix</keyword>
<dbReference type="InterPro" id="IPR029787">
    <property type="entry name" value="Nucleotide_cyclase"/>
</dbReference>
<evidence type="ECO:0000256" key="3">
    <source>
        <dbReference type="ARBA" id="ARBA00034247"/>
    </source>
</evidence>
<dbReference type="SMART" id="SM00267">
    <property type="entry name" value="GGDEF"/>
    <property type="match status" value="1"/>
</dbReference>
<dbReference type="GO" id="GO:1902201">
    <property type="term" value="P:negative regulation of bacterial-type flagellum-dependent cell motility"/>
    <property type="evidence" value="ECO:0007669"/>
    <property type="project" value="TreeGrafter"/>
</dbReference>
<accession>A0A4V2NL44</accession>
<dbReference type="PANTHER" id="PTHR45138:SF9">
    <property type="entry name" value="DIGUANYLATE CYCLASE DGCM-RELATED"/>
    <property type="match status" value="1"/>
</dbReference>
<keyword evidence="4" id="KW-0812">Transmembrane</keyword>
<evidence type="ECO:0000259" key="5">
    <source>
        <dbReference type="PROSITE" id="PS50887"/>
    </source>
</evidence>
<dbReference type="EMBL" id="SJTG01000005">
    <property type="protein sequence ID" value="TCI07278.1"/>
    <property type="molecule type" value="Genomic_DNA"/>
</dbReference>
<name>A0A4V2NL44_9GAMM</name>
<evidence type="ECO:0000256" key="4">
    <source>
        <dbReference type="SAM" id="Phobius"/>
    </source>
</evidence>
<dbReference type="PROSITE" id="PS50887">
    <property type="entry name" value="GGDEF"/>
    <property type="match status" value="1"/>
</dbReference>
<dbReference type="GO" id="GO:0043709">
    <property type="term" value="P:cell adhesion involved in single-species biofilm formation"/>
    <property type="evidence" value="ECO:0007669"/>
    <property type="project" value="TreeGrafter"/>
</dbReference>
<dbReference type="CDD" id="cd01949">
    <property type="entry name" value="GGDEF"/>
    <property type="match status" value="1"/>
</dbReference>
<dbReference type="Pfam" id="PF00990">
    <property type="entry name" value="GGDEF"/>
    <property type="match status" value="1"/>
</dbReference>
<keyword evidence="7" id="KW-1185">Reference proteome</keyword>
<evidence type="ECO:0000256" key="2">
    <source>
        <dbReference type="ARBA" id="ARBA00012528"/>
    </source>
</evidence>
<dbReference type="InterPro" id="IPR043128">
    <property type="entry name" value="Rev_trsase/Diguanyl_cyclase"/>
</dbReference>
<reference evidence="6 7" key="1">
    <citation type="submission" date="2019-02" db="EMBL/GenBank/DDBJ databases">
        <title>Dyella amyloliquefaciens sp. nov., isolated from forest soil.</title>
        <authorList>
            <person name="Gao Z.-H."/>
            <person name="Qiu L.-H."/>
        </authorList>
    </citation>
    <scope>NUCLEOTIDE SEQUENCE [LARGE SCALE GENOMIC DNA]</scope>
    <source>
        <strain evidence="6 7">KACC 12747</strain>
    </source>
</reference>
<comment type="cofactor">
    <cofactor evidence="1">
        <name>Mg(2+)</name>
        <dbReference type="ChEBI" id="CHEBI:18420"/>
    </cofactor>
</comment>
<gene>
    <name evidence="6" type="ORF">EZM97_32285</name>
</gene>
<sequence length="589" mass="65546">MAVPTLDHPAQLLDRADDIKTTNHAEFVKILGRLDQDAANLPADQQWLLRYLDAWQQAFDGDYARAGVALKTIAEQAPDAALRLRATATLINIFGFGHRYEEAFVQLNRMGDLMPLASDKQARFDAMSEATQFLVIAGQYELAGEYAEQMFQNIPPGKTACRPSYFKLHALFHSGKSRVTRAQFQQAIDLCTQGGESLIANAMLSDMATFDIEEGRAAVATRLLEEHYPEVEGYRYPALMEYFNVLLARGYLKLGDVARARKFALATIASAIKDEYSEPLRQTYELLYRLEAQQGNARAALDYHEKYMAADKAHLSDIGAGALAYQTVKQQLLANRMQVDTLAKQNRILQLQRALDLKAVETSRLYIALLLTVLASITLLFLRLKRSQMRFMRLATQDSLTGISSRQHFVDATEQALRLAARTTRCACLILMDLDHFKQVNDTYGHVTGDLVLKRAVAACQQHLGPRDLFGRLGGEEFAILMPDCSAAQARERAERLRQAISATPLWGETRNVVISASFGVASTDRSGYELRQLMIDADNALYCAKRDGRDRVVYGDSDDAASASRDGVCEHVPPADVMDLPPFSKSTG</sequence>
<evidence type="ECO:0000313" key="7">
    <source>
        <dbReference type="Proteomes" id="UP000291822"/>
    </source>
</evidence>
<evidence type="ECO:0000313" key="6">
    <source>
        <dbReference type="EMBL" id="TCI07278.1"/>
    </source>
</evidence>
<protein>
    <recommendedName>
        <fullName evidence="2">diguanylate cyclase</fullName>
        <ecNumber evidence="2">2.7.7.65</ecNumber>
    </recommendedName>
</protein>
<dbReference type="NCBIfam" id="TIGR00254">
    <property type="entry name" value="GGDEF"/>
    <property type="match status" value="1"/>
</dbReference>
<dbReference type="Proteomes" id="UP000291822">
    <property type="component" value="Unassembled WGS sequence"/>
</dbReference>
<feature type="transmembrane region" description="Helical" evidence="4">
    <location>
        <begin position="365"/>
        <end position="384"/>
    </location>
</feature>
<dbReference type="RefSeq" id="WP_131412532.1">
    <property type="nucleotide sequence ID" value="NZ_SJTG01000005.1"/>
</dbReference>
<comment type="catalytic activity">
    <reaction evidence="3">
        <text>2 GTP = 3',3'-c-di-GMP + 2 diphosphate</text>
        <dbReference type="Rhea" id="RHEA:24898"/>
        <dbReference type="ChEBI" id="CHEBI:33019"/>
        <dbReference type="ChEBI" id="CHEBI:37565"/>
        <dbReference type="ChEBI" id="CHEBI:58805"/>
        <dbReference type="EC" id="2.7.7.65"/>
    </reaction>
</comment>
<dbReference type="GO" id="GO:0005886">
    <property type="term" value="C:plasma membrane"/>
    <property type="evidence" value="ECO:0007669"/>
    <property type="project" value="TreeGrafter"/>
</dbReference>